<evidence type="ECO:0000313" key="2">
    <source>
        <dbReference type="Proteomes" id="UP001266305"/>
    </source>
</evidence>
<accession>A0ABQ9VAT3</accession>
<reference evidence="1 2" key="1">
    <citation type="submission" date="2023-05" db="EMBL/GenBank/DDBJ databases">
        <title>B98-5 Cell Line De Novo Hybrid Assembly: An Optical Mapping Approach.</title>
        <authorList>
            <person name="Kananen K."/>
            <person name="Auerbach J.A."/>
            <person name="Kautto E."/>
            <person name="Blachly J.S."/>
        </authorList>
    </citation>
    <scope>NUCLEOTIDE SEQUENCE [LARGE SCALE GENOMIC DNA]</scope>
    <source>
        <strain evidence="1">B95-8</strain>
        <tissue evidence="1">Cell line</tissue>
    </source>
</reference>
<evidence type="ECO:0000313" key="1">
    <source>
        <dbReference type="EMBL" id="KAK2106472.1"/>
    </source>
</evidence>
<proteinExistence type="predicted"/>
<name>A0ABQ9VAT3_SAGOE</name>
<protein>
    <submittedName>
        <fullName evidence="1">Uncharacterized protein</fullName>
    </submittedName>
</protein>
<dbReference type="Proteomes" id="UP001266305">
    <property type="component" value="Unassembled WGS sequence"/>
</dbReference>
<gene>
    <name evidence="1" type="ORF">P7K49_015986</name>
</gene>
<feature type="non-terminal residue" evidence="1">
    <location>
        <position position="1"/>
    </location>
</feature>
<dbReference type="EMBL" id="JASSZA010000007">
    <property type="protein sequence ID" value="KAK2106472.1"/>
    <property type="molecule type" value="Genomic_DNA"/>
</dbReference>
<keyword evidence="2" id="KW-1185">Reference proteome</keyword>
<organism evidence="1 2">
    <name type="scientific">Saguinus oedipus</name>
    <name type="common">Cotton-top tamarin</name>
    <name type="synonym">Oedipomidas oedipus</name>
    <dbReference type="NCBI Taxonomy" id="9490"/>
    <lineage>
        <taxon>Eukaryota</taxon>
        <taxon>Metazoa</taxon>
        <taxon>Chordata</taxon>
        <taxon>Craniata</taxon>
        <taxon>Vertebrata</taxon>
        <taxon>Euteleostomi</taxon>
        <taxon>Mammalia</taxon>
        <taxon>Eutheria</taxon>
        <taxon>Euarchontoglires</taxon>
        <taxon>Primates</taxon>
        <taxon>Haplorrhini</taxon>
        <taxon>Platyrrhini</taxon>
        <taxon>Cebidae</taxon>
        <taxon>Callitrichinae</taxon>
        <taxon>Saguinus</taxon>
    </lineage>
</organism>
<sequence>YTLPAICTHCHQVAVESQAAFGSQAMAKRISIFGRRLKMDFYLLNQFNEINLLTTLNFKHAKCHGS</sequence>
<comment type="caution">
    <text evidence="1">The sequence shown here is derived from an EMBL/GenBank/DDBJ whole genome shotgun (WGS) entry which is preliminary data.</text>
</comment>